<protein>
    <submittedName>
        <fullName evidence="1">Decarboxylase orsB</fullName>
    </submittedName>
</protein>
<evidence type="ECO:0000313" key="2">
    <source>
        <dbReference type="Proteomes" id="UP000756132"/>
    </source>
</evidence>
<sequence length="88" mass="10142">MIDRVDDNRIRNGTTFAEVWDRNIWVTVAGFFHVTRPERVMYSVDYPFVGNEVGWEFVQELAGSGLLGREEMEGFAFGNAERLLGLRK</sequence>
<dbReference type="GeneID" id="71994019"/>
<dbReference type="Gene3D" id="3.20.20.140">
    <property type="entry name" value="Metal-dependent hydrolases"/>
    <property type="match status" value="1"/>
</dbReference>
<organism evidence="1 2">
    <name type="scientific">Passalora fulva</name>
    <name type="common">Tomato leaf mold</name>
    <name type="synonym">Cladosporium fulvum</name>
    <dbReference type="NCBI Taxonomy" id="5499"/>
    <lineage>
        <taxon>Eukaryota</taxon>
        <taxon>Fungi</taxon>
        <taxon>Dikarya</taxon>
        <taxon>Ascomycota</taxon>
        <taxon>Pezizomycotina</taxon>
        <taxon>Dothideomycetes</taxon>
        <taxon>Dothideomycetidae</taxon>
        <taxon>Mycosphaerellales</taxon>
        <taxon>Mycosphaerellaceae</taxon>
        <taxon>Fulvia</taxon>
    </lineage>
</organism>
<dbReference type="SUPFAM" id="SSF51556">
    <property type="entry name" value="Metallo-dependent hydrolases"/>
    <property type="match status" value="1"/>
</dbReference>
<evidence type="ECO:0000313" key="1">
    <source>
        <dbReference type="EMBL" id="UJO25188.1"/>
    </source>
</evidence>
<dbReference type="AlphaFoldDB" id="A0A9Q8PMH7"/>
<dbReference type="Proteomes" id="UP000756132">
    <property type="component" value="Chromosome 13"/>
</dbReference>
<reference evidence="1" key="2">
    <citation type="journal article" date="2022" name="Microb. Genom.">
        <title>A chromosome-scale genome assembly of the tomato pathogen Cladosporium fulvum reveals a compartmentalized genome architecture and the presence of a dispensable chromosome.</title>
        <authorList>
            <person name="Zaccaron A.Z."/>
            <person name="Chen L.H."/>
            <person name="Samaras A."/>
            <person name="Stergiopoulos I."/>
        </authorList>
    </citation>
    <scope>NUCLEOTIDE SEQUENCE</scope>
    <source>
        <strain evidence="1">Race5_Kim</strain>
    </source>
</reference>
<dbReference type="RefSeq" id="XP_047769554.1">
    <property type="nucleotide sequence ID" value="XM_047913289.1"/>
</dbReference>
<dbReference type="KEGG" id="ffu:CLAFUR5_14141"/>
<dbReference type="InterPro" id="IPR032466">
    <property type="entry name" value="Metal_Hydrolase"/>
</dbReference>
<dbReference type="EMBL" id="CP090175">
    <property type="protein sequence ID" value="UJO25188.1"/>
    <property type="molecule type" value="Genomic_DNA"/>
</dbReference>
<name>A0A9Q8PMH7_PASFU</name>
<gene>
    <name evidence="1" type="ORF">CLAFUR5_14141</name>
</gene>
<reference evidence="1" key="1">
    <citation type="submission" date="2021-12" db="EMBL/GenBank/DDBJ databases">
        <authorList>
            <person name="Zaccaron A."/>
            <person name="Stergiopoulos I."/>
        </authorList>
    </citation>
    <scope>NUCLEOTIDE SEQUENCE</scope>
    <source>
        <strain evidence="1">Race5_Kim</strain>
    </source>
</reference>
<keyword evidence="2" id="KW-1185">Reference proteome</keyword>
<dbReference type="OrthoDB" id="432010at2759"/>
<accession>A0A9Q8PMH7</accession>
<proteinExistence type="predicted"/>